<accession>A0A1G6HSW2</accession>
<reference evidence="1 2" key="1">
    <citation type="submission" date="2016-06" db="EMBL/GenBank/DDBJ databases">
        <authorList>
            <person name="Olsen C.W."/>
            <person name="Carey S."/>
            <person name="Hinshaw L."/>
            <person name="Karasin A.I."/>
        </authorList>
    </citation>
    <scope>NUCLEOTIDE SEQUENCE [LARGE SCALE GENOMIC DNA]</scope>
    <source>
        <strain evidence="1 2">LZ-22</strain>
    </source>
</reference>
<dbReference type="AlphaFoldDB" id="A0A1G6HSW2"/>
<name>A0A1G6HSW2_9ACTN</name>
<protein>
    <submittedName>
        <fullName evidence="1">Uncharacterized protein</fullName>
    </submittedName>
</protein>
<proteinExistence type="predicted"/>
<dbReference type="OrthoDB" id="4833114at2"/>
<organism evidence="1 2">
    <name type="scientific">Raineyella antarctica</name>
    <dbReference type="NCBI Taxonomy" id="1577474"/>
    <lineage>
        <taxon>Bacteria</taxon>
        <taxon>Bacillati</taxon>
        <taxon>Actinomycetota</taxon>
        <taxon>Actinomycetes</taxon>
        <taxon>Propionibacteriales</taxon>
        <taxon>Propionibacteriaceae</taxon>
        <taxon>Raineyella</taxon>
    </lineage>
</organism>
<keyword evidence="2" id="KW-1185">Reference proteome</keyword>
<dbReference type="EMBL" id="FMYF01000012">
    <property type="protein sequence ID" value="SDB97238.1"/>
    <property type="molecule type" value="Genomic_DNA"/>
</dbReference>
<sequence>MTYDVARLALDERHTQLVKKSVGPVLLQFRAYATLPPGDRMVDHDEFYMMWMDLDRRGVPVPAVIRGALALATATAMTARVFGGGADPVPERIGWWQAAELLGSPREFLVRATARLAWLVDEDMGAFLRWDAPDPHELVDTEPAPDPVDPLGRWIFDRFTLSDPASWAPSSRALEDDPPSGVSRRLLALRVGGSGPEPTTVADEHVRARAMLAAGEREEAASVLTALSIVRPFDAALLLDLAEVVSDPERAAQLRRRAASLHVLPTP</sequence>
<dbReference type="STRING" id="1577474.GA0111570_11279"/>
<evidence type="ECO:0000313" key="2">
    <source>
        <dbReference type="Proteomes" id="UP000199086"/>
    </source>
</evidence>
<evidence type="ECO:0000313" key="1">
    <source>
        <dbReference type="EMBL" id="SDB97238.1"/>
    </source>
</evidence>
<dbReference type="RefSeq" id="WP_092613111.1">
    <property type="nucleotide sequence ID" value="NZ_FMYF01000012.1"/>
</dbReference>
<gene>
    <name evidence="1" type="ORF">GA0111570_11279</name>
</gene>
<dbReference type="Proteomes" id="UP000199086">
    <property type="component" value="Unassembled WGS sequence"/>
</dbReference>